<dbReference type="EMBL" id="JAAALK010000283">
    <property type="protein sequence ID" value="KAG8072128.1"/>
    <property type="molecule type" value="Genomic_DNA"/>
</dbReference>
<proteinExistence type="predicted"/>
<sequence length="87" mass="9744">MKRRKTRRSGASSVWTLDRLVLFVHQEGHDEIPGSRPTPLKASRPQQSVVKEHHALCINDTGVASFLGSNRSSTDVFHICTENTWSS</sequence>
<name>A0A8J5T0S8_ZIZPA</name>
<protein>
    <submittedName>
        <fullName evidence="1">Uncharacterized protein</fullName>
    </submittedName>
</protein>
<dbReference type="AlphaFoldDB" id="A0A8J5T0S8"/>
<dbReference type="Proteomes" id="UP000729402">
    <property type="component" value="Unassembled WGS sequence"/>
</dbReference>
<reference evidence="1" key="1">
    <citation type="journal article" date="2021" name="bioRxiv">
        <title>Whole Genome Assembly and Annotation of Northern Wild Rice, Zizania palustris L., Supports a Whole Genome Duplication in the Zizania Genus.</title>
        <authorList>
            <person name="Haas M."/>
            <person name="Kono T."/>
            <person name="Macchietto M."/>
            <person name="Millas R."/>
            <person name="McGilp L."/>
            <person name="Shao M."/>
            <person name="Duquette J."/>
            <person name="Hirsch C.N."/>
            <person name="Kimball J."/>
        </authorList>
    </citation>
    <scope>NUCLEOTIDE SEQUENCE</scope>
    <source>
        <tissue evidence="1">Fresh leaf tissue</tissue>
    </source>
</reference>
<organism evidence="1 2">
    <name type="scientific">Zizania palustris</name>
    <name type="common">Northern wild rice</name>
    <dbReference type="NCBI Taxonomy" id="103762"/>
    <lineage>
        <taxon>Eukaryota</taxon>
        <taxon>Viridiplantae</taxon>
        <taxon>Streptophyta</taxon>
        <taxon>Embryophyta</taxon>
        <taxon>Tracheophyta</taxon>
        <taxon>Spermatophyta</taxon>
        <taxon>Magnoliopsida</taxon>
        <taxon>Liliopsida</taxon>
        <taxon>Poales</taxon>
        <taxon>Poaceae</taxon>
        <taxon>BOP clade</taxon>
        <taxon>Oryzoideae</taxon>
        <taxon>Oryzeae</taxon>
        <taxon>Zizaniinae</taxon>
        <taxon>Zizania</taxon>
    </lineage>
</organism>
<keyword evidence="2" id="KW-1185">Reference proteome</keyword>
<comment type="caution">
    <text evidence="1">The sequence shown here is derived from an EMBL/GenBank/DDBJ whole genome shotgun (WGS) entry which is preliminary data.</text>
</comment>
<accession>A0A8J5T0S8</accession>
<reference evidence="1" key="2">
    <citation type="submission" date="2021-02" db="EMBL/GenBank/DDBJ databases">
        <authorList>
            <person name="Kimball J.A."/>
            <person name="Haas M.W."/>
            <person name="Macchietto M."/>
            <person name="Kono T."/>
            <person name="Duquette J."/>
            <person name="Shao M."/>
        </authorList>
    </citation>
    <scope>NUCLEOTIDE SEQUENCE</scope>
    <source>
        <tissue evidence="1">Fresh leaf tissue</tissue>
    </source>
</reference>
<evidence type="ECO:0000313" key="1">
    <source>
        <dbReference type="EMBL" id="KAG8072128.1"/>
    </source>
</evidence>
<gene>
    <name evidence="1" type="ORF">GUJ93_ZPchr0006g44443</name>
</gene>
<evidence type="ECO:0000313" key="2">
    <source>
        <dbReference type="Proteomes" id="UP000729402"/>
    </source>
</evidence>